<feature type="region of interest" description="Disordered" evidence="1">
    <location>
        <begin position="33"/>
        <end position="74"/>
    </location>
</feature>
<name>A0A917M906_9BACT</name>
<sequence>MQVRKKAYLPIAVLVACAGSTMFAQTSTSPSQSAPAALPAYAPQSQTATQAIPSPQKTDQPAVPPATATPENPFTAYVPYGPLDEDKLPDRYGSTYIPVDSWVYPAMTRLYSMGFLDTMFLGMRPWTRRSALHMLQDSKYDIIHSDNEEAQDILAKLLTEFDAEVPSGYTARGAIYGIESTYTRFMGIGGTPLRDSYHLGQTINNDYGRPYQSGFNNITGFSTVNEWGPFSLYLRGEYQHAPSAAGYSNALATQLSAIDTIVPYAPPNEPQATIPAGPIQAQNPFRLVEGALSIHLLGHEISAGKTDAWLGPAAGGALAWSNNAENIYSFRVNRVEPLNIFLLSKLLGPMRYDFFIGSLKGHTSPNSPWVHSEMFSFRPTVNFEFGFQRTIIFGGEGHAPVTLHTFLKGFFDTSDTSSEEKHSRNDPGARYSDFNFSYRLPFVRKYATLYIDSIAHDDVTPVSAPRRAAYRTGLYISQFPKFHKLDLRLEGVTTDPGVSRSFAGQFNYFETIQVQGYTNKGYIMGDWIGREAKGGQAWITYHLSGNESVQLEYLNKKTPKDFIPGGTTQNQFKVSVVKRFGQDLELNGWVQYEGWKAPIYKSGLQKDTTAAVQFTWFPKLHSYPQP</sequence>
<comment type="caution">
    <text evidence="3">The sequence shown here is derived from an EMBL/GenBank/DDBJ whole genome shotgun (WGS) entry which is preliminary data.</text>
</comment>
<dbReference type="InterPro" id="IPR026950">
    <property type="entry name" value="Caps_assemb_Wzi"/>
</dbReference>
<feature type="chain" id="PRO_5037892694" description="Capsule assembly protein Wzi" evidence="2">
    <location>
        <begin position="25"/>
        <end position="626"/>
    </location>
</feature>
<evidence type="ECO:0000313" key="3">
    <source>
        <dbReference type="EMBL" id="GGG85391.1"/>
    </source>
</evidence>
<evidence type="ECO:0008006" key="5">
    <source>
        <dbReference type="Google" id="ProtNLM"/>
    </source>
</evidence>
<feature type="compositionally biased region" description="Polar residues" evidence="1">
    <location>
        <begin position="47"/>
        <end position="59"/>
    </location>
</feature>
<dbReference type="InterPro" id="IPR038636">
    <property type="entry name" value="Wzi_sf"/>
</dbReference>
<keyword evidence="4" id="KW-1185">Reference proteome</keyword>
<proteinExistence type="predicted"/>
<feature type="compositionally biased region" description="Low complexity" evidence="1">
    <location>
        <begin position="33"/>
        <end position="46"/>
    </location>
</feature>
<organism evidence="3 4">
    <name type="scientific">Edaphobacter dinghuensis</name>
    <dbReference type="NCBI Taxonomy" id="1560005"/>
    <lineage>
        <taxon>Bacteria</taxon>
        <taxon>Pseudomonadati</taxon>
        <taxon>Acidobacteriota</taxon>
        <taxon>Terriglobia</taxon>
        <taxon>Terriglobales</taxon>
        <taxon>Acidobacteriaceae</taxon>
        <taxon>Edaphobacter</taxon>
    </lineage>
</organism>
<evidence type="ECO:0000313" key="4">
    <source>
        <dbReference type="Proteomes" id="UP000647241"/>
    </source>
</evidence>
<reference evidence="3" key="1">
    <citation type="journal article" date="2014" name="Int. J. Syst. Evol. Microbiol.">
        <title>Complete genome sequence of Corynebacterium casei LMG S-19264T (=DSM 44701T), isolated from a smear-ripened cheese.</title>
        <authorList>
            <consortium name="US DOE Joint Genome Institute (JGI-PGF)"/>
            <person name="Walter F."/>
            <person name="Albersmeier A."/>
            <person name="Kalinowski J."/>
            <person name="Ruckert C."/>
        </authorList>
    </citation>
    <scope>NUCLEOTIDE SEQUENCE</scope>
    <source>
        <strain evidence="3">CGMCC 1.12997</strain>
    </source>
</reference>
<dbReference type="AlphaFoldDB" id="A0A917M906"/>
<feature type="signal peptide" evidence="2">
    <location>
        <begin position="1"/>
        <end position="24"/>
    </location>
</feature>
<keyword evidence="2" id="KW-0732">Signal</keyword>
<accession>A0A917M906</accession>
<evidence type="ECO:0000256" key="2">
    <source>
        <dbReference type="SAM" id="SignalP"/>
    </source>
</evidence>
<dbReference type="Gene3D" id="2.40.160.130">
    <property type="entry name" value="Capsule assembly protein Wzi"/>
    <property type="match status" value="1"/>
</dbReference>
<dbReference type="Proteomes" id="UP000647241">
    <property type="component" value="Unassembled WGS sequence"/>
</dbReference>
<dbReference type="Pfam" id="PF14052">
    <property type="entry name" value="Caps_assemb_Wzi"/>
    <property type="match status" value="1"/>
</dbReference>
<reference evidence="3" key="2">
    <citation type="submission" date="2020-09" db="EMBL/GenBank/DDBJ databases">
        <authorList>
            <person name="Sun Q."/>
            <person name="Zhou Y."/>
        </authorList>
    </citation>
    <scope>NUCLEOTIDE SEQUENCE</scope>
    <source>
        <strain evidence="3">CGMCC 1.12997</strain>
    </source>
</reference>
<gene>
    <name evidence="3" type="ORF">GCM10011585_31620</name>
</gene>
<dbReference type="PROSITE" id="PS51257">
    <property type="entry name" value="PROKAR_LIPOPROTEIN"/>
    <property type="match status" value="1"/>
</dbReference>
<protein>
    <recommendedName>
        <fullName evidence="5">Capsule assembly protein Wzi</fullName>
    </recommendedName>
</protein>
<evidence type="ECO:0000256" key="1">
    <source>
        <dbReference type="SAM" id="MobiDB-lite"/>
    </source>
</evidence>
<dbReference type="EMBL" id="BMGT01000003">
    <property type="protein sequence ID" value="GGG85391.1"/>
    <property type="molecule type" value="Genomic_DNA"/>
</dbReference>